<sequence length="165" mass="18340">MQKINQISNHNFKDSTDIYFSQHSNSLNSFGSTLIPLSKVDSFTANQGGDPYPLFFIPGIEGTQTGFPDWSKEEIQAWNSENVATRNGWIYAHCISYCCHSSGAPQSPAILKINGTLFNISQINNSSSYQMMSSIFLPISKGDKFCAMGGYQSQYISFYPFLNIG</sequence>
<name>A0ABR2JPD7_9EUKA</name>
<gene>
    <name evidence="1" type="ORF">M9Y10_003280</name>
</gene>
<dbReference type="EMBL" id="JAPFFF010000010">
    <property type="protein sequence ID" value="KAK8880600.1"/>
    <property type="molecule type" value="Genomic_DNA"/>
</dbReference>
<evidence type="ECO:0000313" key="1">
    <source>
        <dbReference type="EMBL" id="KAK8880600.1"/>
    </source>
</evidence>
<accession>A0ABR2JPD7</accession>
<evidence type="ECO:0000313" key="2">
    <source>
        <dbReference type="Proteomes" id="UP001470230"/>
    </source>
</evidence>
<proteinExistence type="predicted"/>
<protein>
    <submittedName>
        <fullName evidence="1">Uncharacterized protein</fullName>
    </submittedName>
</protein>
<keyword evidence="2" id="KW-1185">Reference proteome</keyword>
<dbReference type="Proteomes" id="UP001470230">
    <property type="component" value="Unassembled WGS sequence"/>
</dbReference>
<comment type="caution">
    <text evidence="1">The sequence shown here is derived from an EMBL/GenBank/DDBJ whole genome shotgun (WGS) entry which is preliminary data.</text>
</comment>
<organism evidence="1 2">
    <name type="scientific">Tritrichomonas musculus</name>
    <dbReference type="NCBI Taxonomy" id="1915356"/>
    <lineage>
        <taxon>Eukaryota</taxon>
        <taxon>Metamonada</taxon>
        <taxon>Parabasalia</taxon>
        <taxon>Tritrichomonadida</taxon>
        <taxon>Tritrichomonadidae</taxon>
        <taxon>Tritrichomonas</taxon>
    </lineage>
</organism>
<reference evidence="1 2" key="1">
    <citation type="submission" date="2024-04" db="EMBL/GenBank/DDBJ databases">
        <title>Tritrichomonas musculus Genome.</title>
        <authorList>
            <person name="Alves-Ferreira E."/>
            <person name="Grigg M."/>
            <person name="Lorenzi H."/>
            <person name="Galac M."/>
        </authorList>
    </citation>
    <scope>NUCLEOTIDE SEQUENCE [LARGE SCALE GENOMIC DNA]</scope>
    <source>
        <strain evidence="1 2">EAF2021</strain>
    </source>
</reference>